<dbReference type="KEGG" id="bbo:BBOV_III004490"/>
<dbReference type="GeneID" id="5479829"/>
<sequence length="416" mass="48038">MVRFWCKCFIPICGIQLVVYMDVVYNVILELNDLHQPDYIAVHHGSFMDKGRYRNFSSKIEHIDTILYKGRIVKILGSIGKIPDDVFVQHYINDKINIVVMTRRVTSNDRNCRSSYKDLNTMRPYLISKKTKQEVVGPVFLYLDANDENIHPLIMTHFDNSQPTVRKWYIKPKTLPKTFAEKLDHLRRVHDTLYISPFVGIEPSSDEYETKHASIYSLADAIKWVPGSPEISITIKCRTIKREHFITIPSIEGDLFKPKGIMPFAECAARIMCFHNWGGGYTINIDVGSFEVNSRLMIIVANLKRGNWWYSQYCLANEAFSIYKKINVVDLQNDVAIYECVSGEVITHVEVFENRVDHNIFILLNIKKTTSYTYVDIQKVYMKEITAGGVIYYDINLPGIEPFITMLHNINVEAPG</sequence>
<keyword evidence="2" id="KW-1185">Reference proteome</keyword>
<gene>
    <name evidence="1" type="ORF">BBOV_III004490</name>
</gene>
<protein>
    <submittedName>
        <fullName evidence="1">Uncharacterized protein</fullName>
    </submittedName>
</protein>
<accession>A7AN78</accession>
<reference evidence="1 2" key="1">
    <citation type="journal article" date="2007" name="PLoS Pathog.">
        <title>Genome sequence of Babesia bovis and comparative analysis of apicomplexan hemoprotozoa.</title>
        <authorList>
            <person name="Brayton K.A."/>
            <person name="Lau A.O.T."/>
            <person name="Herndon D.R."/>
            <person name="Hannick L."/>
            <person name="Kappmeyer L.S."/>
            <person name="Berens S.J."/>
            <person name="Bidwell S.L."/>
            <person name="Brown W.C."/>
            <person name="Crabtree J."/>
            <person name="Fadrosh D."/>
            <person name="Feldblum T."/>
            <person name="Forberger H.A."/>
            <person name="Haas B.J."/>
            <person name="Howell J.M."/>
            <person name="Khouri H."/>
            <person name="Koo H."/>
            <person name="Mann D.J."/>
            <person name="Norimine J."/>
            <person name="Paulsen I.T."/>
            <person name="Radune D."/>
            <person name="Ren Q."/>
            <person name="Smith R.K. Jr."/>
            <person name="Suarez C.E."/>
            <person name="White O."/>
            <person name="Wortman J.R."/>
            <person name="Knowles D.P. Jr."/>
            <person name="McElwain T.F."/>
            <person name="Nene V.M."/>
        </authorList>
    </citation>
    <scope>NUCLEOTIDE SEQUENCE [LARGE SCALE GENOMIC DNA]</scope>
    <source>
        <strain evidence="1">T2Bo</strain>
    </source>
</reference>
<reference evidence="2" key="3">
    <citation type="journal article" date="2021" name="Int. J. Parasitol.">
        <title>Comparative analysis of gene expression between Babesia bovis blood stages and kinetes allowed by improved genome annotation.</title>
        <authorList>
            <person name="Ueti M.W."/>
            <person name="Johnson W.C."/>
            <person name="Kappmeyer L.S."/>
            <person name="Herndon D.R."/>
            <person name="Mousel M.R."/>
            <person name="Reif K.E."/>
            <person name="Taus N.S."/>
            <person name="Ifeonu O.O."/>
            <person name="Silva J.C."/>
            <person name="Suarez C.E."/>
            <person name="Brayton K.A."/>
        </authorList>
    </citation>
    <scope>NUCLEOTIDE SEQUENCE [LARGE SCALE GENOMIC DNA]</scope>
</reference>
<comment type="caution">
    <text evidence="1">The sequence shown here is derived from an EMBL/GenBank/DDBJ whole genome shotgun (WGS) entry which is preliminary data.</text>
</comment>
<organism evidence="1 2">
    <name type="scientific">Babesia bovis</name>
    <dbReference type="NCBI Taxonomy" id="5865"/>
    <lineage>
        <taxon>Eukaryota</taxon>
        <taxon>Sar</taxon>
        <taxon>Alveolata</taxon>
        <taxon>Apicomplexa</taxon>
        <taxon>Aconoidasida</taxon>
        <taxon>Piroplasmida</taxon>
        <taxon>Babesiidae</taxon>
        <taxon>Babesia</taxon>
    </lineage>
</organism>
<reference evidence="2" key="2">
    <citation type="journal article" date="2020" name="Data Brief">
        <title>Transcriptome dataset of Babesia bovis life stages within vertebrate and invertebrate hosts.</title>
        <authorList>
            <person name="Ueti M.W."/>
            <person name="Johnson W.C."/>
            <person name="Kappmeyer L.S."/>
            <person name="Herndon D.R."/>
            <person name="Mousel M.R."/>
            <person name="Reif K.E."/>
            <person name="Taus N.S."/>
            <person name="Ifeonu O.O."/>
            <person name="Silva J.C."/>
            <person name="Suarez C.E."/>
            <person name="Brayton K.A."/>
        </authorList>
    </citation>
    <scope>NUCLEOTIDE SEQUENCE [LARGE SCALE GENOMIC DNA]</scope>
</reference>
<evidence type="ECO:0000313" key="2">
    <source>
        <dbReference type="Proteomes" id="UP000002173"/>
    </source>
</evidence>
<dbReference type="RefSeq" id="XP_001611580.1">
    <property type="nucleotide sequence ID" value="XM_001611530.1"/>
</dbReference>
<proteinExistence type="predicted"/>
<dbReference type="Proteomes" id="UP000002173">
    <property type="component" value="Unassembled WGS sequence"/>
</dbReference>
<dbReference type="VEuPathDB" id="PiroplasmaDB:BBOV_III004490"/>
<dbReference type="InParanoid" id="A7AN78"/>
<name>A7AN78_BABBO</name>
<evidence type="ECO:0000313" key="1">
    <source>
        <dbReference type="EMBL" id="EDO08012.1"/>
    </source>
</evidence>
<dbReference type="AlphaFoldDB" id="A7AN78"/>
<dbReference type="EMBL" id="AAXT01000001">
    <property type="protein sequence ID" value="EDO08012.1"/>
    <property type="molecule type" value="Genomic_DNA"/>
</dbReference>